<feature type="compositionally biased region" description="Basic residues" evidence="1">
    <location>
        <begin position="9"/>
        <end position="18"/>
    </location>
</feature>
<name>A0A2P6VGQ7_9CHLO</name>
<gene>
    <name evidence="2" type="ORF">C2E20_3539</name>
</gene>
<dbReference type="AlphaFoldDB" id="A0A2P6VGQ7"/>
<evidence type="ECO:0000256" key="1">
    <source>
        <dbReference type="SAM" id="MobiDB-lite"/>
    </source>
</evidence>
<dbReference type="Proteomes" id="UP000239649">
    <property type="component" value="Unassembled WGS sequence"/>
</dbReference>
<sequence length="207" mass="22856">MAPPQQQRRQPRCRRRRLQAAAAGDSPGEEGSALASEFHSFINEQGMPELLRDRRPTHLMSPLACIAAQMGALQRNDWPERDAGVQTAFQFTLCQHAEELLSAQASPGRVRSWAAREEWLPLPDFSNQLHSPPFAALLNCDSWRPTSPLVFPSQRHTNKAVAAVEVVPAGGGQHAQAYTFCLERVTAGPYKNCWLTVGVRQGDYAGV</sequence>
<evidence type="ECO:0000313" key="3">
    <source>
        <dbReference type="Proteomes" id="UP000239649"/>
    </source>
</evidence>
<protein>
    <submittedName>
        <fullName evidence="2">Uncharacterized protein</fullName>
    </submittedName>
</protein>
<accession>A0A2P6VGQ7</accession>
<dbReference type="OrthoDB" id="510978at2759"/>
<feature type="region of interest" description="Disordered" evidence="1">
    <location>
        <begin position="1"/>
        <end position="33"/>
    </location>
</feature>
<proteinExistence type="predicted"/>
<evidence type="ECO:0000313" key="2">
    <source>
        <dbReference type="EMBL" id="PSC73270.1"/>
    </source>
</evidence>
<comment type="caution">
    <text evidence="2">The sequence shown here is derived from an EMBL/GenBank/DDBJ whole genome shotgun (WGS) entry which is preliminary data.</text>
</comment>
<dbReference type="EMBL" id="LHPF02000007">
    <property type="protein sequence ID" value="PSC73270.1"/>
    <property type="molecule type" value="Genomic_DNA"/>
</dbReference>
<dbReference type="PANTHER" id="PTHR35716">
    <property type="entry name" value="OS05G0574700 PROTEIN-RELATED"/>
    <property type="match status" value="1"/>
</dbReference>
<reference evidence="2 3" key="1">
    <citation type="journal article" date="2018" name="Plant J.">
        <title>Genome sequences of Chlorella sorokiniana UTEX 1602 and Micractinium conductrix SAG 241.80: implications to maltose excretion by a green alga.</title>
        <authorList>
            <person name="Arriola M.B."/>
            <person name="Velmurugan N."/>
            <person name="Zhang Y."/>
            <person name="Plunkett M.H."/>
            <person name="Hondzo H."/>
            <person name="Barney B.M."/>
        </authorList>
    </citation>
    <scope>NUCLEOTIDE SEQUENCE [LARGE SCALE GENOMIC DNA]</scope>
    <source>
        <strain evidence="2 3">SAG 241.80</strain>
    </source>
</reference>
<keyword evidence="3" id="KW-1185">Reference proteome</keyword>
<dbReference type="PANTHER" id="PTHR35716:SF4">
    <property type="entry name" value="ARGININE DECARBOXYLASE"/>
    <property type="match status" value="1"/>
</dbReference>
<organism evidence="2 3">
    <name type="scientific">Micractinium conductrix</name>
    <dbReference type="NCBI Taxonomy" id="554055"/>
    <lineage>
        <taxon>Eukaryota</taxon>
        <taxon>Viridiplantae</taxon>
        <taxon>Chlorophyta</taxon>
        <taxon>core chlorophytes</taxon>
        <taxon>Trebouxiophyceae</taxon>
        <taxon>Chlorellales</taxon>
        <taxon>Chlorellaceae</taxon>
        <taxon>Chlorella clade</taxon>
        <taxon>Micractinium</taxon>
    </lineage>
</organism>